<feature type="non-terminal residue" evidence="3">
    <location>
        <position position="1"/>
    </location>
</feature>
<dbReference type="AlphaFoldDB" id="X1NP48"/>
<gene>
    <name evidence="3" type="ORF">S06H3_24857</name>
</gene>
<evidence type="ECO:0000256" key="2">
    <source>
        <dbReference type="SAM" id="Phobius"/>
    </source>
</evidence>
<comment type="caution">
    <text evidence="3">The sequence shown here is derived from an EMBL/GenBank/DDBJ whole genome shotgun (WGS) entry which is preliminary data.</text>
</comment>
<evidence type="ECO:0000313" key="3">
    <source>
        <dbReference type="EMBL" id="GAI28555.1"/>
    </source>
</evidence>
<evidence type="ECO:0000256" key="1">
    <source>
        <dbReference type="SAM" id="Coils"/>
    </source>
</evidence>
<keyword evidence="2" id="KW-0472">Membrane</keyword>
<dbReference type="Gene3D" id="3.30.910.20">
    <property type="entry name" value="Skp domain"/>
    <property type="match status" value="1"/>
</dbReference>
<keyword evidence="2" id="KW-0812">Transmembrane</keyword>
<reference evidence="3" key="1">
    <citation type="journal article" date="2014" name="Front. Microbiol.">
        <title>High frequency of phylogenetically diverse reductive dehalogenase-homologous genes in deep subseafloor sedimentary metagenomes.</title>
        <authorList>
            <person name="Kawai M."/>
            <person name="Futagami T."/>
            <person name="Toyoda A."/>
            <person name="Takaki Y."/>
            <person name="Nishi S."/>
            <person name="Hori S."/>
            <person name="Arai W."/>
            <person name="Tsubouchi T."/>
            <person name="Morono Y."/>
            <person name="Uchiyama I."/>
            <person name="Ito T."/>
            <person name="Fujiyama A."/>
            <person name="Inagaki F."/>
            <person name="Takami H."/>
        </authorList>
    </citation>
    <scope>NUCLEOTIDE SEQUENCE</scope>
    <source>
        <strain evidence="3">Expedition CK06-06</strain>
    </source>
</reference>
<dbReference type="InterPro" id="IPR024930">
    <property type="entry name" value="Skp_dom_sf"/>
</dbReference>
<feature type="transmembrane region" description="Helical" evidence="2">
    <location>
        <begin position="12"/>
        <end position="30"/>
    </location>
</feature>
<feature type="coiled-coil region" evidence="1">
    <location>
        <begin position="58"/>
        <end position="86"/>
    </location>
</feature>
<sequence length="99" mass="11387">EIMQVAEKRVVNKVVFILLFTAVIFLFLSFQNIEAATGKIGLVNLAEVISGHPYTQNINQLSLNLREELQKRQEELNKQGKGLDETGLRKLEDKFNKEW</sequence>
<dbReference type="EMBL" id="BARV01014023">
    <property type="protein sequence ID" value="GAI28555.1"/>
    <property type="molecule type" value="Genomic_DNA"/>
</dbReference>
<dbReference type="SUPFAM" id="SSF111384">
    <property type="entry name" value="OmpH-like"/>
    <property type="match status" value="1"/>
</dbReference>
<proteinExistence type="predicted"/>
<feature type="non-terminal residue" evidence="3">
    <location>
        <position position="99"/>
    </location>
</feature>
<organism evidence="3">
    <name type="scientific">marine sediment metagenome</name>
    <dbReference type="NCBI Taxonomy" id="412755"/>
    <lineage>
        <taxon>unclassified sequences</taxon>
        <taxon>metagenomes</taxon>
        <taxon>ecological metagenomes</taxon>
    </lineage>
</organism>
<name>X1NP48_9ZZZZ</name>
<keyword evidence="1" id="KW-0175">Coiled coil</keyword>
<keyword evidence="2" id="KW-1133">Transmembrane helix</keyword>
<accession>X1NP48</accession>
<protein>
    <submittedName>
        <fullName evidence="3">Uncharacterized protein</fullName>
    </submittedName>
</protein>